<dbReference type="AlphaFoldDB" id="A0A7K5YPW5"/>
<name>A0A7K5YPW5_9AVES</name>
<evidence type="ECO:0000313" key="2">
    <source>
        <dbReference type="EMBL" id="NWU67317.1"/>
    </source>
</evidence>
<keyword evidence="1" id="KW-1015">Disulfide bond</keyword>
<dbReference type="EMBL" id="VYZE01000470">
    <property type="protein sequence ID" value="NWU67317.1"/>
    <property type="molecule type" value="Genomic_DNA"/>
</dbReference>
<feature type="non-terminal residue" evidence="2">
    <location>
        <position position="1"/>
    </location>
</feature>
<accession>A0A7K5YPW5</accession>
<reference evidence="2 3" key="1">
    <citation type="submission" date="2019-09" db="EMBL/GenBank/DDBJ databases">
        <title>Bird 10,000 Genomes (B10K) Project - Family phase.</title>
        <authorList>
            <person name="Zhang G."/>
        </authorList>
    </citation>
    <scope>NUCLEOTIDE SEQUENCE [LARGE SCALE GENOMIC DNA]</scope>
    <source>
        <strain evidence="2">B10K-DU-027-49</strain>
        <tissue evidence="2">Muscle</tissue>
    </source>
</reference>
<evidence type="ECO:0000256" key="1">
    <source>
        <dbReference type="ARBA" id="ARBA00023157"/>
    </source>
</evidence>
<evidence type="ECO:0000313" key="3">
    <source>
        <dbReference type="Proteomes" id="UP000522270"/>
    </source>
</evidence>
<proteinExistence type="predicted"/>
<dbReference type="Pfam" id="PF00429">
    <property type="entry name" value="TLV_coat"/>
    <property type="match status" value="1"/>
</dbReference>
<dbReference type="Gene3D" id="1.10.287.210">
    <property type="match status" value="1"/>
</dbReference>
<comment type="caution">
    <text evidence="2">The sequence shown here is derived from an EMBL/GenBank/DDBJ whole genome shotgun (WGS) entry which is preliminary data.</text>
</comment>
<dbReference type="PANTHER" id="PTHR10424">
    <property type="entry name" value="VIRAL ENVELOPE PROTEIN"/>
    <property type="match status" value="1"/>
</dbReference>
<sequence length="95" mass="10368">TGFHSSARWFILWLEVSELEKAIVNVSAELENIKNKIIDGITVLQEEVSPVNPTALQNRMALGRMLASQGAVCTGINTSCCVQVDQSGRVTTHLQ</sequence>
<dbReference type="Proteomes" id="UP000522270">
    <property type="component" value="Unassembled WGS sequence"/>
</dbReference>
<dbReference type="SUPFAM" id="SSF58069">
    <property type="entry name" value="Virus ectodomain"/>
    <property type="match status" value="1"/>
</dbReference>
<gene>
    <name evidence="2" type="primary">Ervv2_0</name>
    <name evidence="2" type="ORF">PTEBUR_R15331</name>
</gene>
<organism evidence="2 3">
    <name type="scientific">Pterocles burchelli</name>
    <dbReference type="NCBI Taxonomy" id="2585816"/>
    <lineage>
        <taxon>Eukaryota</taxon>
        <taxon>Metazoa</taxon>
        <taxon>Chordata</taxon>
        <taxon>Craniata</taxon>
        <taxon>Vertebrata</taxon>
        <taxon>Euteleostomi</taxon>
        <taxon>Archelosauria</taxon>
        <taxon>Archosauria</taxon>
        <taxon>Dinosauria</taxon>
        <taxon>Saurischia</taxon>
        <taxon>Theropoda</taxon>
        <taxon>Coelurosauria</taxon>
        <taxon>Aves</taxon>
        <taxon>Neognathae</taxon>
        <taxon>Neoaves</taxon>
        <taxon>Columbimorphae</taxon>
        <taxon>Pterocliformes</taxon>
        <taxon>Pteroclidae</taxon>
        <taxon>Pterocles</taxon>
    </lineage>
</organism>
<protein>
    <submittedName>
        <fullName evidence="2">ERVV2 protein</fullName>
    </submittedName>
</protein>
<feature type="non-terminal residue" evidence="2">
    <location>
        <position position="95"/>
    </location>
</feature>
<dbReference type="OrthoDB" id="8949317at2759"/>
<keyword evidence="3" id="KW-1185">Reference proteome</keyword>
<dbReference type="PANTHER" id="PTHR10424:SF73">
    <property type="entry name" value="ENDOGENOUS RETROVIRUS GROUP FC1 ENV POLYPROTEIN-RELATED"/>
    <property type="match status" value="1"/>
</dbReference>
<dbReference type="InterPro" id="IPR018154">
    <property type="entry name" value="TLV/ENV_coat_polyprotein"/>
</dbReference>